<dbReference type="PANTHER" id="PTHR33215">
    <property type="entry name" value="PROTEIN DISTAL ANTENNA"/>
    <property type="match status" value="1"/>
</dbReference>
<dbReference type="GO" id="GO:0004803">
    <property type="term" value="F:transposase activity"/>
    <property type="evidence" value="ECO:0007669"/>
    <property type="project" value="InterPro"/>
</dbReference>
<feature type="compositionally biased region" description="Polar residues" evidence="1">
    <location>
        <begin position="9"/>
        <end position="46"/>
    </location>
</feature>
<dbReference type="PANTHER" id="PTHR33215:SF13">
    <property type="entry name" value="PROTEIN DISTAL ANTENNA"/>
    <property type="match status" value="1"/>
</dbReference>
<keyword evidence="3" id="KW-1185">Reference proteome</keyword>
<dbReference type="AlphaFoldDB" id="A0A1I1VL19"/>
<dbReference type="InterPro" id="IPR009057">
    <property type="entry name" value="Homeodomain-like_sf"/>
</dbReference>
<proteinExistence type="predicted"/>
<sequence>MLRPAYPGESSQNALPSFQKASIRTVPNSLDTSTVSLLRGKSQPQTDLPDKDHLVPVNARYSPNPDSSLSDPPVWSDTSPKPDLIMEPTEESATFPLTGDVGENILQLLTKGQSVAQISALLQISKTLVKRWQRRLTTSDFMKMDGRRLYDDAFKQDAIRQLNQGVSVRKLSLQLGVSQVTLHKWKNKELMDRESHLYQFMHDPLPDAQDGSRAASNTGETGSPTTDNLSQQLQELREERDILKKALVILLRSS</sequence>
<feature type="compositionally biased region" description="Low complexity" evidence="1">
    <location>
        <begin position="62"/>
        <end position="73"/>
    </location>
</feature>
<evidence type="ECO:0000313" key="3">
    <source>
        <dbReference type="Proteomes" id="UP000198598"/>
    </source>
</evidence>
<organism evidence="2 3">
    <name type="scientific">Spirosoma endophyticum</name>
    <dbReference type="NCBI Taxonomy" id="662367"/>
    <lineage>
        <taxon>Bacteria</taxon>
        <taxon>Pseudomonadati</taxon>
        <taxon>Bacteroidota</taxon>
        <taxon>Cytophagia</taxon>
        <taxon>Cytophagales</taxon>
        <taxon>Cytophagaceae</taxon>
        <taxon>Spirosoma</taxon>
    </lineage>
</organism>
<reference evidence="2 3" key="1">
    <citation type="submission" date="2016-10" db="EMBL/GenBank/DDBJ databases">
        <authorList>
            <person name="de Groot N.N."/>
        </authorList>
    </citation>
    <scope>NUCLEOTIDE SEQUENCE [LARGE SCALE GENOMIC DNA]</scope>
    <source>
        <strain evidence="2 3">DSM 26130</strain>
    </source>
</reference>
<dbReference type="SUPFAM" id="SSF46689">
    <property type="entry name" value="Homeodomain-like"/>
    <property type="match status" value="1"/>
</dbReference>
<feature type="compositionally biased region" description="Polar residues" evidence="1">
    <location>
        <begin position="214"/>
        <end position="233"/>
    </location>
</feature>
<evidence type="ECO:0000256" key="1">
    <source>
        <dbReference type="SAM" id="MobiDB-lite"/>
    </source>
</evidence>
<dbReference type="Pfam" id="PF01527">
    <property type="entry name" value="HTH_Tnp_1"/>
    <property type="match status" value="1"/>
</dbReference>
<dbReference type="InterPro" id="IPR002514">
    <property type="entry name" value="Transposase_8"/>
</dbReference>
<dbReference type="Proteomes" id="UP000198598">
    <property type="component" value="Unassembled WGS sequence"/>
</dbReference>
<evidence type="ECO:0000313" key="2">
    <source>
        <dbReference type="EMBL" id="SFD83696.1"/>
    </source>
</evidence>
<name>A0A1I1VL19_9BACT</name>
<dbReference type="InterPro" id="IPR051839">
    <property type="entry name" value="RD_transcriptional_regulator"/>
</dbReference>
<dbReference type="EMBL" id="FOLQ01000007">
    <property type="protein sequence ID" value="SFD83696.1"/>
    <property type="molecule type" value="Genomic_DNA"/>
</dbReference>
<dbReference type="GO" id="GO:0003677">
    <property type="term" value="F:DNA binding"/>
    <property type="evidence" value="ECO:0007669"/>
    <property type="project" value="InterPro"/>
</dbReference>
<protein>
    <submittedName>
        <fullName evidence="2">Transposase and inactivated derivatives</fullName>
    </submittedName>
</protein>
<dbReference type="GO" id="GO:0006313">
    <property type="term" value="P:DNA transposition"/>
    <property type="evidence" value="ECO:0007669"/>
    <property type="project" value="InterPro"/>
</dbReference>
<feature type="region of interest" description="Disordered" evidence="1">
    <location>
        <begin position="202"/>
        <end position="233"/>
    </location>
</feature>
<accession>A0A1I1VL19</accession>
<feature type="region of interest" description="Disordered" evidence="1">
    <location>
        <begin position="1"/>
        <end position="81"/>
    </location>
</feature>
<gene>
    <name evidence="2" type="ORF">SAMN05216167_107237</name>
</gene>